<keyword evidence="2" id="KW-1185">Reference proteome</keyword>
<sequence length="155" mass="17494">MFNVCGRGSLHLASLNLSLRGCPQCLMKGCLSAQVSSSVALPEIESIRLTLYDAFGFNFHSWSRCFNSIQLRCVDFIHLRCQLHPYRLQLHPTSMLQLHASHPSTFNRLPCIINRFDLSASSLVHRGGLVQDIERAMGLLRMYFCPAGVCIRIEL</sequence>
<reference evidence="1 2" key="1">
    <citation type="submission" date="2020-01" db="EMBL/GenBank/DDBJ databases">
        <authorList>
            <consortium name="DOE Joint Genome Institute"/>
            <person name="Haridas S."/>
            <person name="Albert R."/>
            <person name="Binder M."/>
            <person name="Bloem J."/>
            <person name="Labutti K."/>
            <person name="Salamov A."/>
            <person name="Andreopoulos B."/>
            <person name="Baker S.E."/>
            <person name="Barry K."/>
            <person name="Bills G."/>
            <person name="Bluhm B.H."/>
            <person name="Cannon C."/>
            <person name="Castanera R."/>
            <person name="Culley D.E."/>
            <person name="Daum C."/>
            <person name="Ezra D."/>
            <person name="Gonzalez J.B."/>
            <person name="Henrissat B."/>
            <person name="Kuo A."/>
            <person name="Liang C."/>
            <person name="Lipzen A."/>
            <person name="Lutzoni F."/>
            <person name="Magnuson J."/>
            <person name="Mondo S."/>
            <person name="Nolan M."/>
            <person name="Ohm R."/>
            <person name="Pangilinan J."/>
            <person name="Park H.-J.H."/>
            <person name="Ramirez L."/>
            <person name="Alfaro M."/>
            <person name="Sun H."/>
            <person name="Tritt A."/>
            <person name="Yoshinaga Y."/>
            <person name="Zwiers L.-H.L."/>
            <person name="Turgeon B.G."/>
            <person name="Goodwin S.B."/>
            <person name="Spatafora J.W."/>
            <person name="Crous P.W."/>
            <person name="Grigoriev I.V."/>
        </authorList>
    </citation>
    <scope>NUCLEOTIDE SEQUENCE [LARGE SCALE GENOMIC DNA]</scope>
    <source>
        <strain evidence="1 2">CBS 611.86</strain>
    </source>
</reference>
<dbReference type="AlphaFoldDB" id="A0A7C8M236"/>
<organism evidence="1 2">
    <name type="scientific">Massariosphaeria phaeospora</name>
    <dbReference type="NCBI Taxonomy" id="100035"/>
    <lineage>
        <taxon>Eukaryota</taxon>
        <taxon>Fungi</taxon>
        <taxon>Dikarya</taxon>
        <taxon>Ascomycota</taxon>
        <taxon>Pezizomycotina</taxon>
        <taxon>Dothideomycetes</taxon>
        <taxon>Pleosporomycetidae</taxon>
        <taxon>Pleosporales</taxon>
        <taxon>Pleosporales incertae sedis</taxon>
        <taxon>Massariosphaeria</taxon>
    </lineage>
</organism>
<name>A0A7C8M236_9PLEO</name>
<comment type="caution">
    <text evidence="1">The sequence shown here is derived from an EMBL/GenBank/DDBJ whole genome shotgun (WGS) entry which is preliminary data.</text>
</comment>
<gene>
    <name evidence="1" type="ORF">BDV95DRAFT_586224</name>
</gene>
<evidence type="ECO:0000313" key="2">
    <source>
        <dbReference type="Proteomes" id="UP000481861"/>
    </source>
</evidence>
<proteinExistence type="predicted"/>
<accession>A0A7C8M236</accession>
<dbReference type="EMBL" id="JAADJZ010000032">
    <property type="protein sequence ID" value="KAF2865639.1"/>
    <property type="molecule type" value="Genomic_DNA"/>
</dbReference>
<protein>
    <submittedName>
        <fullName evidence="1">Uncharacterized protein</fullName>
    </submittedName>
</protein>
<evidence type="ECO:0000313" key="1">
    <source>
        <dbReference type="EMBL" id="KAF2865639.1"/>
    </source>
</evidence>
<dbReference type="Proteomes" id="UP000481861">
    <property type="component" value="Unassembled WGS sequence"/>
</dbReference>